<keyword evidence="2" id="KW-0472">Membrane</keyword>
<keyword evidence="2" id="KW-0812">Transmembrane</keyword>
<evidence type="ECO:0000256" key="2">
    <source>
        <dbReference type="SAM" id="Phobius"/>
    </source>
</evidence>
<evidence type="ECO:0000313" key="3">
    <source>
        <dbReference type="EMBL" id="PNS15770.1"/>
    </source>
</evidence>
<feature type="transmembrane region" description="Helical" evidence="2">
    <location>
        <begin position="113"/>
        <end position="136"/>
    </location>
</feature>
<keyword evidence="2" id="KW-1133">Transmembrane helix</keyword>
<proteinExistence type="predicted"/>
<feature type="region of interest" description="Disordered" evidence="1">
    <location>
        <begin position="43"/>
        <end position="103"/>
    </location>
</feature>
<feature type="compositionally biased region" description="Basic and acidic residues" evidence="1">
    <location>
        <begin position="726"/>
        <end position="735"/>
    </location>
</feature>
<dbReference type="OrthoDB" id="5342924at2759"/>
<protein>
    <submittedName>
        <fullName evidence="3">Uncharacterized protein</fullName>
    </submittedName>
</protein>
<dbReference type="InParanoid" id="A0A2K1QLL2"/>
<feature type="transmembrane region" description="Helical" evidence="2">
    <location>
        <begin position="663"/>
        <end position="685"/>
    </location>
</feature>
<reference evidence="3 4" key="1">
    <citation type="submission" date="2017-06" db="EMBL/GenBank/DDBJ databases">
        <title>Draft genome sequence of a variant of Elsinoe murrayae.</title>
        <authorList>
            <person name="Cheng Q."/>
        </authorList>
    </citation>
    <scope>NUCLEOTIDE SEQUENCE [LARGE SCALE GENOMIC DNA]</scope>
    <source>
        <strain evidence="3 4">CQ-2017a</strain>
    </source>
</reference>
<feature type="compositionally biased region" description="Polar residues" evidence="1">
    <location>
        <begin position="84"/>
        <end position="96"/>
    </location>
</feature>
<organism evidence="3 4">
    <name type="scientific">Sphaceloma murrayae</name>
    <dbReference type="NCBI Taxonomy" id="2082308"/>
    <lineage>
        <taxon>Eukaryota</taxon>
        <taxon>Fungi</taxon>
        <taxon>Dikarya</taxon>
        <taxon>Ascomycota</taxon>
        <taxon>Pezizomycotina</taxon>
        <taxon>Dothideomycetes</taxon>
        <taxon>Dothideomycetidae</taxon>
        <taxon>Myriangiales</taxon>
        <taxon>Elsinoaceae</taxon>
        <taxon>Sphaceloma</taxon>
    </lineage>
</organism>
<evidence type="ECO:0000313" key="4">
    <source>
        <dbReference type="Proteomes" id="UP000243797"/>
    </source>
</evidence>
<dbReference type="STRING" id="2082308.A0A2K1QLL2"/>
<keyword evidence="4" id="KW-1185">Reference proteome</keyword>
<comment type="caution">
    <text evidence="3">The sequence shown here is derived from an EMBL/GenBank/DDBJ whole genome shotgun (WGS) entry which is preliminary data.</text>
</comment>
<accession>A0A2K1QLL2</accession>
<gene>
    <name evidence="3" type="ORF">CAC42_4222</name>
</gene>
<name>A0A2K1QLL2_9PEZI</name>
<dbReference type="Proteomes" id="UP000243797">
    <property type="component" value="Unassembled WGS sequence"/>
</dbReference>
<feature type="transmembrane region" description="Helical" evidence="2">
    <location>
        <begin position="215"/>
        <end position="239"/>
    </location>
</feature>
<dbReference type="EMBL" id="NKHZ01000068">
    <property type="protein sequence ID" value="PNS15770.1"/>
    <property type="molecule type" value="Genomic_DNA"/>
</dbReference>
<evidence type="ECO:0000256" key="1">
    <source>
        <dbReference type="SAM" id="MobiDB-lite"/>
    </source>
</evidence>
<sequence length="735" mass="79286">MAVENNHGNSSYSHWKPLPELPGNAHSRLSSYTLVTTRGSSISTDFERGSDGTGIDAEIDDLPGHATDSRDWHTKQPAAIYTKPVNSQTSPQRNDLPSSPSRSTTRSGACYKLLAHLPPLIITIFILLFNGIGFLNGPSIASTATLTLQMAAKLHELCIIGSLALVVTDCVTFCLVNDGINLGLLSAPFMFPVLDFLWSPELLSIFRARVRGKAVLFAFMVLICLLAGVSGPASALLFVPSSLWVNSGGSQFHLGGGQDQLWPQTLSSDHTGPQECSDLSNSAFLTCLWSGHDILRTYAASFPNGLESTENEIVVDDGGPNRFLSLNTPLQHTGDLPINDVWGYTLHGATVLHVKDLQFKRNIAFNYVSGRDRRIRDFKEGLFSKTLGKVPVARTLCGPVASTPINSTREGHIAVSFPYLTANAYWRQDGQNGPLRPVSIPSPSPANISLNTLHTQWFTPEGLGAATAAMAYTVQNTTTLLARGCTVDARWSMAQTLHVVKQFPLIHQTVLGDPPLPPGKDVVYPKPLNFLTPSPHFSPSLRATDGWLSSLSPAPNRSLTALLAPTLLSSPPLATSDKAHVYLEHLATLYFLNALSRIGWHLQTPDPSGRGPILPSLQAGFRHDDAFFRGGPVFDTPTEKHETLRIDFRAYGQGWVLHSAGQWIAVAVMGVYLAIVAGHVGVVVWRGESGGWATAGEVLGLMTGEEQGRKGLGERVRIGGGGGTSRGEKERLIRG</sequence>
<feature type="region of interest" description="Disordered" evidence="1">
    <location>
        <begin position="713"/>
        <end position="735"/>
    </location>
</feature>
<dbReference type="AlphaFoldDB" id="A0A2K1QLL2"/>